<dbReference type="PhylomeDB" id="Q2JA82"/>
<proteinExistence type="predicted"/>
<dbReference type="HOGENOM" id="CLU_042013_3_0_11"/>
<evidence type="ECO:0000313" key="2">
    <source>
        <dbReference type="Proteomes" id="UP000001937"/>
    </source>
</evidence>
<dbReference type="RefSeq" id="WP_011436855.1">
    <property type="nucleotide sequence ID" value="NC_007777.1"/>
</dbReference>
<accession>Q2JA82</accession>
<organism evidence="1 2">
    <name type="scientific">Frankia casuarinae (strain DSM 45818 / CECT 9043 / HFP020203 / CcI3)</name>
    <dbReference type="NCBI Taxonomy" id="106370"/>
    <lineage>
        <taxon>Bacteria</taxon>
        <taxon>Bacillati</taxon>
        <taxon>Actinomycetota</taxon>
        <taxon>Actinomycetes</taxon>
        <taxon>Frankiales</taxon>
        <taxon>Frankiaceae</taxon>
        <taxon>Frankia</taxon>
    </lineage>
</organism>
<reference evidence="1 2" key="1">
    <citation type="journal article" date="2007" name="Genome Res.">
        <title>Genome characteristics of facultatively symbiotic Frankia sp. strains reflect host range and host plant biogeography.</title>
        <authorList>
            <person name="Normand P."/>
            <person name="Lapierre P."/>
            <person name="Tisa L.S."/>
            <person name="Gogarten J.P."/>
            <person name="Alloisio N."/>
            <person name="Bagnarol E."/>
            <person name="Bassi C.A."/>
            <person name="Berry A.M."/>
            <person name="Bickhart D.M."/>
            <person name="Choisne N."/>
            <person name="Couloux A."/>
            <person name="Cournoyer B."/>
            <person name="Cruveiller S."/>
            <person name="Daubin V."/>
            <person name="Demange N."/>
            <person name="Francino M.P."/>
            <person name="Goltsman E."/>
            <person name="Huang Y."/>
            <person name="Kopp O.R."/>
            <person name="Labarre L."/>
            <person name="Lapidus A."/>
            <person name="Lavire C."/>
            <person name="Marechal J."/>
            <person name="Martinez M."/>
            <person name="Mastronunzio J.E."/>
            <person name="Mullin B.C."/>
            <person name="Niemann J."/>
            <person name="Pujic P."/>
            <person name="Rawnsley T."/>
            <person name="Rouy Z."/>
            <person name="Schenowitz C."/>
            <person name="Sellstedt A."/>
            <person name="Tavares F."/>
            <person name="Tomkins J.P."/>
            <person name="Vallenet D."/>
            <person name="Valverde C."/>
            <person name="Wall L.G."/>
            <person name="Wang Y."/>
            <person name="Medigue C."/>
            <person name="Benson D.R."/>
        </authorList>
    </citation>
    <scope>NUCLEOTIDE SEQUENCE [LARGE SCALE GENOMIC DNA]</scope>
    <source>
        <strain evidence="2">DSM 45818 / CECT 9043 / CcI3</strain>
    </source>
</reference>
<keyword evidence="2" id="KW-1185">Reference proteome</keyword>
<protein>
    <submittedName>
        <fullName evidence="1">Phage-related terminase large subunit</fullName>
    </submittedName>
</protein>
<dbReference type="KEGG" id="fra:Francci3_2443"/>
<dbReference type="EMBL" id="CP000249">
    <property type="protein sequence ID" value="ABD11810.1"/>
    <property type="molecule type" value="Genomic_DNA"/>
</dbReference>
<dbReference type="OrthoDB" id="4498710at2"/>
<evidence type="ECO:0000313" key="1">
    <source>
        <dbReference type="EMBL" id="ABD11810.1"/>
    </source>
</evidence>
<sequence>MDNPSLSPAYVEALKKEYVGLWYARFVEGRWIMAEGVVYDMWDEDRMVEDEIPSIVRWVGTGVDHGQVNPFNAIVGGIGVDRRLHLVAEYRYESKLARRQKTDAEYSMALQEFHAQVPIPGTSLRGVRPEYICVDPSAASFVTQLYRDGVSGVMNADNAVLDGIRMVASLMGNDRLRVHRSVKGWREEVGSYAWDDDASERGEERPVKTEDHAMDSARYLIKSTEPLWYSTLRQPLQPAA</sequence>
<dbReference type="AlphaFoldDB" id="Q2JA82"/>
<dbReference type="Proteomes" id="UP000001937">
    <property type="component" value="Chromosome"/>
</dbReference>
<name>Q2JA82_FRACC</name>
<dbReference type="eggNOG" id="COG1783">
    <property type="taxonomic scope" value="Bacteria"/>
</dbReference>
<dbReference type="Gene3D" id="3.30.420.280">
    <property type="match status" value="1"/>
</dbReference>
<gene>
    <name evidence="1" type="ordered locus">Francci3_2443</name>
</gene>